<dbReference type="InterPro" id="IPR000440">
    <property type="entry name" value="NADH_UbQ/plastoQ_OxRdtase_su3"/>
</dbReference>
<evidence type="ECO:0000256" key="4">
    <source>
        <dbReference type="ARBA" id="ARBA00022448"/>
    </source>
</evidence>
<evidence type="ECO:0000256" key="7">
    <source>
        <dbReference type="ARBA" id="ARBA00023136"/>
    </source>
</evidence>
<feature type="transmembrane region" description="Helical" evidence="9">
    <location>
        <begin position="91"/>
        <end position="113"/>
    </location>
</feature>
<dbReference type="GO" id="GO:0008137">
    <property type="term" value="F:NADH dehydrogenase (ubiquinone) activity"/>
    <property type="evidence" value="ECO:0007669"/>
    <property type="project" value="UniProtKB-UniRule"/>
</dbReference>
<feature type="transmembrane region" description="Helical" evidence="9">
    <location>
        <begin position="56"/>
        <end position="79"/>
    </location>
</feature>
<protein>
    <recommendedName>
        <fullName evidence="3 9">NADH-ubiquinone oxidoreductase chain 3</fullName>
        <ecNumber evidence="9">7.1.1.2</ecNumber>
    </recommendedName>
</protein>
<dbReference type="EMBL" id="KP241855">
    <property type="protein sequence ID" value="AKC58422.1"/>
    <property type="molecule type" value="Genomic_DNA"/>
</dbReference>
<keyword evidence="9 10" id="KW-0496">Mitochondrion</keyword>
<keyword evidence="7 9" id="KW-0472">Membrane</keyword>
<keyword evidence="6 9" id="KW-1133">Transmembrane helix</keyword>
<keyword evidence="9" id="KW-0249">Electron transport</keyword>
<keyword evidence="9" id="KW-0679">Respiratory chain</keyword>
<comment type="function">
    <text evidence="9">Core subunit of the mitochondrial membrane respiratory chain NADH dehydrogenase (Complex I) which catalyzes electron transfer from NADH through the respiratory chain, using ubiquinone as an electron acceptor. Essential for the catalytic activity of complex I.</text>
</comment>
<dbReference type="GO" id="GO:0031966">
    <property type="term" value="C:mitochondrial membrane"/>
    <property type="evidence" value="ECO:0007669"/>
    <property type="project" value="UniProtKB-SubCell"/>
</dbReference>
<dbReference type="EC" id="7.1.1.2" evidence="9"/>
<dbReference type="AlphaFoldDB" id="A0A0E3Y718"/>
<evidence type="ECO:0000256" key="9">
    <source>
        <dbReference type="RuleBase" id="RU003640"/>
    </source>
</evidence>
<keyword evidence="9" id="KW-0520">NAD</keyword>
<name>A0A0E3Y718_EUTPN</name>
<organism evidence="10">
    <name type="scientific">Eurytrema pancreaticum</name>
    <name type="common">Pancreas fluke</name>
    <dbReference type="NCBI Taxonomy" id="374591"/>
    <lineage>
        <taxon>Eukaryota</taxon>
        <taxon>Metazoa</taxon>
        <taxon>Spiralia</taxon>
        <taxon>Lophotrochozoa</taxon>
        <taxon>Platyhelminthes</taxon>
        <taxon>Trematoda</taxon>
        <taxon>Digenea</taxon>
        <taxon>Plagiorchiida</taxon>
        <taxon>Xiphidiata</taxon>
        <taxon>Gorgoderoidea</taxon>
        <taxon>Dicrocoeliidae</taxon>
        <taxon>Eurytrema</taxon>
    </lineage>
</organism>
<evidence type="ECO:0000313" key="10">
    <source>
        <dbReference type="EMBL" id="AKC58422.1"/>
    </source>
</evidence>
<comment type="catalytic activity">
    <reaction evidence="8 9">
        <text>a ubiquinone + NADH + 5 H(+)(in) = a ubiquinol + NAD(+) + 4 H(+)(out)</text>
        <dbReference type="Rhea" id="RHEA:29091"/>
        <dbReference type="Rhea" id="RHEA-COMP:9565"/>
        <dbReference type="Rhea" id="RHEA-COMP:9566"/>
        <dbReference type="ChEBI" id="CHEBI:15378"/>
        <dbReference type="ChEBI" id="CHEBI:16389"/>
        <dbReference type="ChEBI" id="CHEBI:17976"/>
        <dbReference type="ChEBI" id="CHEBI:57540"/>
        <dbReference type="ChEBI" id="CHEBI:57945"/>
        <dbReference type="EC" id="7.1.1.2"/>
    </reaction>
</comment>
<proteinExistence type="inferred from homology"/>
<comment type="similarity">
    <text evidence="2 9">Belongs to the complex I subunit 3 family.</text>
</comment>
<comment type="subcellular location">
    <subcellularLocation>
        <location evidence="1">Membrane</location>
    </subcellularLocation>
    <subcellularLocation>
        <location evidence="9">Mitochondrion membrane</location>
        <topology evidence="9">Multi-pass membrane protein</topology>
    </subcellularLocation>
</comment>
<dbReference type="Gene3D" id="1.20.58.1610">
    <property type="entry name" value="NADH:ubiquinone/plastoquinone oxidoreductase, chain 3"/>
    <property type="match status" value="1"/>
</dbReference>
<geneLocation type="mitochondrion" evidence="10"/>
<dbReference type="Pfam" id="PF00507">
    <property type="entry name" value="Oxidored_q4"/>
    <property type="match status" value="1"/>
</dbReference>
<reference evidence="10" key="1">
    <citation type="journal article" date="2016" name="Gene">
        <title>Sequencing and characterization of the complete mitochondrial genome from the pancreatic fluke Eurytrema pancreaticum (Trematoda: Dicrocoeliidae).</title>
        <authorList>
            <person name="Chang Q.C."/>
            <person name="Liu G.H."/>
            <person name="Gao J.F."/>
            <person name="Zheng X."/>
            <person name="Zhang Y."/>
            <person name="Duan H."/>
            <person name="Yue D.M."/>
            <person name="Fu X."/>
            <person name="Su X."/>
            <person name="Gao Y."/>
            <person name="Wang C.R."/>
        </authorList>
    </citation>
    <scope>NUCLEOTIDE SEQUENCE</scope>
    <source>
        <strain evidence="10">Heilongjiang</strain>
    </source>
</reference>
<evidence type="ECO:0000256" key="6">
    <source>
        <dbReference type="ARBA" id="ARBA00022989"/>
    </source>
</evidence>
<sequence>MVHGFSVSLLSLFFLGVLAGYYSFLWLIGRSSVSYSRNWFSSFECGFISSSFSNNYFSGTCFGLLVFFVIFDLEVSLLLNMPLQGMGYKNMVFYLVFLFLVSLGFFVEVYNGYVD</sequence>
<evidence type="ECO:0000256" key="2">
    <source>
        <dbReference type="ARBA" id="ARBA00008472"/>
    </source>
</evidence>
<evidence type="ECO:0000256" key="8">
    <source>
        <dbReference type="ARBA" id="ARBA00049551"/>
    </source>
</evidence>
<gene>
    <name evidence="10" type="primary">nad3</name>
</gene>
<keyword evidence="9" id="KW-0830">Ubiquinone</keyword>
<keyword evidence="4 9" id="KW-0813">Transport</keyword>
<evidence type="ECO:0000256" key="1">
    <source>
        <dbReference type="ARBA" id="ARBA00004370"/>
    </source>
</evidence>
<evidence type="ECO:0000256" key="5">
    <source>
        <dbReference type="ARBA" id="ARBA00022692"/>
    </source>
</evidence>
<dbReference type="InterPro" id="IPR038430">
    <property type="entry name" value="NDAH_ubi_oxred_su3_sf"/>
</dbReference>
<accession>A0A0E3Y718</accession>
<keyword evidence="5 9" id="KW-0812">Transmembrane</keyword>
<keyword evidence="9" id="KW-1278">Translocase</keyword>
<evidence type="ECO:0000256" key="3">
    <source>
        <dbReference type="ARBA" id="ARBA00021007"/>
    </source>
</evidence>